<proteinExistence type="predicted"/>
<evidence type="ECO:0000313" key="3">
    <source>
        <dbReference type="EMBL" id="SVE23176.1"/>
    </source>
</evidence>
<keyword evidence="1" id="KW-0472">Membrane</keyword>
<feature type="non-terminal residue" evidence="3">
    <location>
        <position position="1"/>
    </location>
</feature>
<dbReference type="InterPro" id="IPR002668">
    <property type="entry name" value="CNT_N_dom"/>
</dbReference>
<dbReference type="AlphaFoldDB" id="A0A383BSG7"/>
<evidence type="ECO:0000256" key="1">
    <source>
        <dbReference type="SAM" id="Phobius"/>
    </source>
</evidence>
<organism evidence="3">
    <name type="scientific">marine metagenome</name>
    <dbReference type="NCBI Taxonomy" id="408172"/>
    <lineage>
        <taxon>unclassified sequences</taxon>
        <taxon>metagenomes</taxon>
        <taxon>ecological metagenomes</taxon>
    </lineage>
</organism>
<reference evidence="3" key="1">
    <citation type="submission" date="2018-05" db="EMBL/GenBank/DDBJ databases">
        <authorList>
            <person name="Lanie J.A."/>
            <person name="Ng W.-L."/>
            <person name="Kazmierczak K.M."/>
            <person name="Andrzejewski T.M."/>
            <person name="Davidsen T.M."/>
            <person name="Wayne K.J."/>
            <person name="Tettelin H."/>
            <person name="Glass J.I."/>
            <person name="Rusch D."/>
            <person name="Podicherti R."/>
            <person name="Tsui H.-C.T."/>
            <person name="Winkler M.E."/>
        </authorList>
    </citation>
    <scope>NUCLEOTIDE SEQUENCE</scope>
</reference>
<protein>
    <recommendedName>
        <fullName evidence="2">Concentrative nucleoside transporter N-terminal domain-containing protein</fullName>
    </recommendedName>
</protein>
<feature type="transmembrane region" description="Helical" evidence="1">
    <location>
        <begin position="6"/>
        <end position="23"/>
    </location>
</feature>
<dbReference type="EMBL" id="UINC01203085">
    <property type="protein sequence ID" value="SVE23176.1"/>
    <property type="molecule type" value="Genomic_DNA"/>
</dbReference>
<name>A0A383BSG7_9ZZZZ</name>
<keyword evidence="1" id="KW-0812">Transmembrane</keyword>
<keyword evidence="1" id="KW-1133">Transmembrane helix</keyword>
<gene>
    <name evidence="3" type="ORF">METZ01_LOCUS476030</name>
</gene>
<evidence type="ECO:0000259" key="2">
    <source>
        <dbReference type="Pfam" id="PF01773"/>
    </source>
</evidence>
<dbReference type="Pfam" id="PF01773">
    <property type="entry name" value="Nucleos_tra2_N"/>
    <property type="match status" value="1"/>
</dbReference>
<feature type="transmembrane region" description="Helical" evidence="1">
    <location>
        <begin position="35"/>
        <end position="54"/>
    </location>
</feature>
<feature type="domain" description="Concentrative nucleoside transporter N-terminal" evidence="2">
    <location>
        <begin position="13"/>
        <end position="84"/>
    </location>
</feature>
<sequence length="103" mass="11213">MEDLLYRWVALGGFFVISFIAWVTGSNDPINKKTIGGSILIAWTIGGLTFWFPWTRNTLDWINDALIAILHASQKGSIFLFGPLAVGPGQTLTDGTPSVGFVL</sequence>
<accession>A0A383BSG7</accession>
<feature type="non-terminal residue" evidence="3">
    <location>
        <position position="103"/>
    </location>
</feature>